<dbReference type="SUPFAM" id="SSF53756">
    <property type="entry name" value="UDP-Glycosyltransferase/glycogen phosphorylase"/>
    <property type="match status" value="1"/>
</dbReference>
<feature type="binding site" evidence="2">
    <location>
        <position position="251"/>
    </location>
    <ligand>
        <name>substrate</name>
    </ligand>
</feature>
<gene>
    <name evidence="3" type="ORF">AWR27_16270</name>
</gene>
<keyword evidence="3" id="KW-0378">Hydrolase</keyword>
<dbReference type="Gene3D" id="3.40.50.2000">
    <property type="entry name" value="Glycogen Phosphorylase B"/>
    <property type="match status" value="1"/>
</dbReference>
<protein>
    <submittedName>
        <fullName evidence="3">UDP-2,4-diacetamido-2,4, 6-trideoxy-beta-L-altropyranose hydrolase</fullName>
    </submittedName>
</protein>
<name>A0A1P9WZD9_9BACT</name>
<dbReference type="AlphaFoldDB" id="A0A1P9WZD9"/>
<dbReference type="OrthoDB" id="6290225at2"/>
<dbReference type="NCBIfam" id="TIGR03590">
    <property type="entry name" value="PseG"/>
    <property type="match status" value="1"/>
</dbReference>
<reference evidence="3 4" key="1">
    <citation type="submission" date="2016-01" db="EMBL/GenBank/DDBJ databases">
        <authorList>
            <person name="Oliw E.H."/>
        </authorList>
    </citation>
    <scope>NUCLEOTIDE SEQUENCE [LARGE SCALE GENOMIC DNA]</scope>
    <source>
        <strain evidence="3 4">DY10</strain>
    </source>
</reference>
<dbReference type="KEGG" id="smon:AWR27_16270"/>
<proteinExistence type="predicted"/>
<dbReference type="InterPro" id="IPR020023">
    <property type="entry name" value="PseG"/>
</dbReference>
<sequence>MKKKVLFRADGDAQIGLGHVMRCLALAEMLGDDYNRRFAIVQPAPEVVRLIEEEGVAVLPLASNQVDEFASMLEPDMVVVLDGYAFDQSYQQTVRAGARALVYIDDLVTGHQVADVVVNHAGGLTEYEYQSESYTQFCIGPHYALLRPPFFAPITPTPKEGPVFVSLGGADPSNTTVRVLEGLLAAFRLLNQIWRVHVVVGPLQQNRPAIDALKNNVRHLHILEKLNAGQMVAELTKCQLAITACSTIAYEVCAVNRPLIAIQTADNQSRLAVFLEKNALTPDVLPINATIDQIANALYTGLSADSAGYRELLTQNQRRYFDGRSPERFRALFERLCN</sequence>
<organism evidence="3 4">
    <name type="scientific">Spirosoma montaniterrae</name>
    <dbReference type="NCBI Taxonomy" id="1178516"/>
    <lineage>
        <taxon>Bacteria</taxon>
        <taxon>Pseudomonadati</taxon>
        <taxon>Bacteroidota</taxon>
        <taxon>Cytophagia</taxon>
        <taxon>Cytophagales</taxon>
        <taxon>Cytophagaceae</taxon>
        <taxon>Spirosoma</taxon>
    </lineage>
</organism>
<dbReference type="Gene3D" id="3.40.50.11190">
    <property type="match status" value="1"/>
</dbReference>
<evidence type="ECO:0000313" key="4">
    <source>
        <dbReference type="Proteomes" id="UP000187941"/>
    </source>
</evidence>
<evidence type="ECO:0000256" key="2">
    <source>
        <dbReference type="PIRSR" id="PIRSR620023-2"/>
    </source>
</evidence>
<keyword evidence="4" id="KW-1185">Reference proteome</keyword>
<dbReference type="Proteomes" id="UP000187941">
    <property type="component" value="Chromosome"/>
</dbReference>
<dbReference type="RefSeq" id="WP_077132170.1">
    <property type="nucleotide sequence ID" value="NZ_CP014263.1"/>
</dbReference>
<dbReference type="GO" id="GO:0016787">
    <property type="term" value="F:hydrolase activity"/>
    <property type="evidence" value="ECO:0007669"/>
    <property type="project" value="UniProtKB-KW"/>
</dbReference>
<dbReference type="STRING" id="1178516.AWR27_16270"/>
<dbReference type="EMBL" id="CP014263">
    <property type="protein sequence ID" value="AQG80739.1"/>
    <property type="molecule type" value="Genomic_DNA"/>
</dbReference>
<evidence type="ECO:0000313" key="3">
    <source>
        <dbReference type="EMBL" id="AQG80739.1"/>
    </source>
</evidence>
<feature type="active site" description="Proton acceptor" evidence="1">
    <location>
        <position position="19"/>
    </location>
</feature>
<feature type="binding site" evidence="2">
    <location>
        <position position="147"/>
    </location>
    <ligand>
        <name>substrate</name>
    </ligand>
</feature>
<evidence type="ECO:0000256" key="1">
    <source>
        <dbReference type="PIRSR" id="PIRSR620023-1"/>
    </source>
</evidence>
<accession>A0A1P9WZD9</accession>